<evidence type="ECO:0000313" key="2">
    <source>
        <dbReference type="Proteomes" id="UP000238385"/>
    </source>
</evidence>
<accession>A0A2T1KJJ2</accession>
<organism evidence="1 2">
    <name type="scientific">Marinobacter halophilus</name>
    <dbReference type="NCBI Taxonomy" id="1323740"/>
    <lineage>
        <taxon>Bacteria</taxon>
        <taxon>Pseudomonadati</taxon>
        <taxon>Pseudomonadota</taxon>
        <taxon>Gammaproteobacteria</taxon>
        <taxon>Pseudomonadales</taxon>
        <taxon>Marinobacteraceae</taxon>
        <taxon>Marinobacter</taxon>
    </lineage>
</organism>
<comment type="caution">
    <text evidence="1">The sequence shown here is derived from an EMBL/GenBank/DDBJ whole genome shotgun (WGS) entry which is preliminary data.</text>
</comment>
<protein>
    <submittedName>
        <fullName evidence="1">TIGR02444 family protein</fullName>
    </submittedName>
</protein>
<dbReference type="AlphaFoldDB" id="A0A2T1KJJ2"/>
<dbReference type="OrthoDB" id="5795846at2"/>
<reference evidence="1 2" key="1">
    <citation type="submission" date="2018-03" db="EMBL/GenBank/DDBJ databases">
        <title>Marinobacter brunus sp. nov., a marine bacterium of Gamma-proteobacteria isolated from the surface seawater of the South China Sea.</title>
        <authorList>
            <person name="Cheng H."/>
            <person name="Wu Y.-H."/>
            <person name="Xamxidin M."/>
            <person name="Xu X.-W."/>
        </authorList>
    </citation>
    <scope>NUCLEOTIDE SEQUENCE [LARGE SCALE GENOMIC DNA]</scope>
    <source>
        <strain evidence="1 2">JCM 30472</strain>
    </source>
</reference>
<keyword evidence="2" id="KW-1185">Reference proteome</keyword>
<dbReference type="Pfam" id="PF09523">
    <property type="entry name" value="DUF2390"/>
    <property type="match status" value="1"/>
</dbReference>
<gene>
    <name evidence="1" type="ORF">C7H08_02110</name>
</gene>
<dbReference type="EMBL" id="PXNN01000003">
    <property type="protein sequence ID" value="PSF10311.1"/>
    <property type="molecule type" value="Genomic_DNA"/>
</dbReference>
<sequence>MTVPQTDPLALPASMEPDNPLWRYALACWQNPELAETCLCLQAQGWSVTRILCAGWLGVNGRAFTGVEDAKVTEWRARVTGSIRSARKSIPRHHNACLDLREALAKAELQAEKTELALAWQTLTSNNPETGSMLDRTTATLQNLLAAAPLRAPGTEAAESAESLKTLAILLADVIEREPTP</sequence>
<dbReference type="InterPro" id="IPR012659">
    <property type="entry name" value="CHP02444"/>
</dbReference>
<name>A0A2T1KJJ2_9GAMM</name>
<dbReference type="RefSeq" id="WP_106670098.1">
    <property type="nucleotide sequence ID" value="NZ_BMFE01000001.1"/>
</dbReference>
<evidence type="ECO:0000313" key="1">
    <source>
        <dbReference type="EMBL" id="PSF10311.1"/>
    </source>
</evidence>
<proteinExistence type="predicted"/>
<dbReference type="Proteomes" id="UP000238385">
    <property type="component" value="Unassembled WGS sequence"/>
</dbReference>